<evidence type="ECO:0000313" key="4">
    <source>
        <dbReference type="Proteomes" id="UP001428290"/>
    </source>
</evidence>
<evidence type="ECO:0000313" key="2">
    <source>
        <dbReference type="EMBL" id="GAA5528502.1"/>
    </source>
</evidence>
<gene>
    <name evidence="2" type="ORF">Hgul01_02303</name>
    <name evidence="3" type="ORF">Hgul01_02305</name>
</gene>
<feature type="transmembrane region" description="Helical" evidence="1">
    <location>
        <begin position="45"/>
        <end position="71"/>
    </location>
</feature>
<keyword evidence="4" id="KW-1185">Reference proteome</keyword>
<feature type="transmembrane region" description="Helical" evidence="1">
    <location>
        <begin position="153"/>
        <end position="174"/>
    </location>
</feature>
<reference evidence="2 4" key="1">
    <citation type="submission" date="2024-02" db="EMBL/GenBank/DDBJ databases">
        <title>Herpetosiphon gulosus NBRC 112829.</title>
        <authorList>
            <person name="Ichikawa N."/>
            <person name="Katano-Makiyama Y."/>
            <person name="Hidaka K."/>
        </authorList>
    </citation>
    <scope>NUCLEOTIDE SEQUENCE [LARGE SCALE GENOMIC DNA]</scope>
    <source>
        <strain evidence="2 4">NBRC 112829</strain>
    </source>
</reference>
<feature type="transmembrane region" description="Helical" evidence="1">
    <location>
        <begin position="123"/>
        <end position="141"/>
    </location>
</feature>
<comment type="caution">
    <text evidence="2">The sequence shown here is derived from an EMBL/GenBank/DDBJ whole genome shotgun (WGS) entry which is preliminary data.</text>
</comment>
<keyword evidence="1" id="KW-0812">Transmembrane</keyword>
<dbReference type="EMBL" id="BAABRU010000007">
    <property type="protein sequence ID" value="GAA5528504.1"/>
    <property type="molecule type" value="Genomic_DNA"/>
</dbReference>
<feature type="transmembrane region" description="Helical" evidence="1">
    <location>
        <begin position="91"/>
        <end position="111"/>
    </location>
</feature>
<evidence type="ECO:0000256" key="1">
    <source>
        <dbReference type="SAM" id="Phobius"/>
    </source>
</evidence>
<dbReference type="EMBL" id="BAABRU010000007">
    <property type="protein sequence ID" value="GAA5528502.1"/>
    <property type="molecule type" value="Genomic_DNA"/>
</dbReference>
<feature type="transmembrane region" description="Helical" evidence="1">
    <location>
        <begin position="186"/>
        <end position="210"/>
    </location>
</feature>
<evidence type="ECO:0008006" key="5">
    <source>
        <dbReference type="Google" id="ProtNLM"/>
    </source>
</evidence>
<name>A0ABP9WZ78_9CHLR</name>
<keyword evidence="1" id="KW-1133">Transmembrane helix</keyword>
<dbReference type="Proteomes" id="UP001428290">
    <property type="component" value="Unassembled WGS sequence"/>
</dbReference>
<evidence type="ECO:0000313" key="3">
    <source>
        <dbReference type="EMBL" id="GAA5528504.1"/>
    </source>
</evidence>
<dbReference type="RefSeq" id="WP_345722117.1">
    <property type="nucleotide sequence ID" value="NZ_BAABRU010000007.1"/>
</dbReference>
<keyword evidence="1" id="KW-0472">Membrane</keyword>
<sequence>MSEEPPHVNPLSTKPELPNFNPAQGYHVPATIMADHTKLSRWVDWVIMNGVTFVISCIVFPILFVGCLLLLAGFTESASATQAPISDGFSLLFVVGIPAFVTMYLASFLQWTIVSEGINRSTWVTNSATVGAIAFTVWIYHLSPINAQSIKNYNQVIFLTFGITSSSVSWAQWLELRKTIDQAWQWALISIITWTGLGTLILGFGLSYLVRR</sequence>
<proteinExistence type="predicted"/>
<accession>A0ABP9WZ78</accession>
<organism evidence="2 4">
    <name type="scientific">Herpetosiphon gulosus</name>
    <dbReference type="NCBI Taxonomy" id="1973496"/>
    <lineage>
        <taxon>Bacteria</taxon>
        <taxon>Bacillati</taxon>
        <taxon>Chloroflexota</taxon>
        <taxon>Chloroflexia</taxon>
        <taxon>Herpetosiphonales</taxon>
        <taxon>Herpetosiphonaceae</taxon>
        <taxon>Herpetosiphon</taxon>
    </lineage>
</organism>
<protein>
    <recommendedName>
        <fullName evidence="5">Yip1 domain-containing protein</fullName>
    </recommendedName>
</protein>